<dbReference type="AlphaFoldDB" id="A0A150R7J3"/>
<feature type="region of interest" description="Disordered" evidence="1">
    <location>
        <begin position="263"/>
        <end position="291"/>
    </location>
</feature>
<evidence type="ECO:0000259" key="4">
    <source>
        <dbReference type="Pfam" id="PF14741"/>
    </source>
</evidence>
<organism evidence="5 6">
    <name type="scientific">Sorangium cellulosum</name>
    <name type="common">Polyangium cellulosum</name>
    <dbReference type="NCBI Taxonomy" id="56"/>
    <lineage>
        <taxon>Bacteria</taxon>
        <taxon>Pseudomonadati</taxon>
        <taxon>Myxococcota</taxon>
        <taxon>Polyangia</taxon>
        <taxon>Polyangiales</taxon>
        <taxon>Polyangiaceae</taxon>
        <taxon>Sorangium</taxon>
    </lineage>
</organism>
<dbReference type="SUPFAM" id="SSF51126">
    <property type="entry name" value="Pectin lyase-like"/>
    <property type="match status" value="1"/>
</dbReference>
<dbReference type="NCBIfam" id="NF041518">
    <property type="entry name" value="choice_anch_Q"/>
    <property type="match status" value="1"/>
</dbReference>
<evidence type="ECO:0000313" key="5">
    <source>
        <dbReference type="EMBL" id="KYF76227.1"/>
    </source>
</evidence>
<dbReference type="InterPro" id="IPR006626">
    <property type="entry name" value="PbH1"/>
</dbReference>
<dbReference type="Proteomes" id="UP000075635">
    <property type="component" value="Unassembled WGS sequence"/>
</dbReference>
<feature type="domain" description="Glycosyl-hydrolase 114-associated" evidence="4">
    <location>
        <begin position="76"/>
        <end position="196"/>
    </location>
</feature>
<dbReference type="InterPro" id="IPR049922">
    <property type="entry name" value="GH114_assoc"/>
</dbReference>
<dbReference type="InterPro" id="IPR059226">
    <property type="entry name" value="Choice_anch_Q_dom"/>
</dbReference>
<comment type="caution">
    <text evidence="5">The sequence shown here is derived from an EMBL/GenBank/DDBJ whole genome shotgun (WGS) entry which is preliminary data.</text>
</comment>
<accession>A0A150R7J3</accession>
<proteinExistence type="predicted"/>
<dbReference type="SMART" id="SM00710">
    <property type="entry name" value="PbH1"/>
    <property type="match status" value="9"/>
</dbReference>
<dbReference type="InterPro" id="IPR012334">
    <property type="entry name" value="Pectin_lyas_fold"/>
</dbReference>
<evidence type="ECO:0008006" key="7">
    <source>
        <dbReference type="Google" id="ProtNLM"/>
    </source>
</evidence>
<protein>
    <recommendedName>
        <fullName evidence="7">Right handed beta helix domain-containing protein</fullName>
    </recommendedName>
</protein>
<dbReference type="Gene3D" id="2.160.20.10">
    <property type="entry name" value="Single-stranded right-handed beta-helix, Pectin lyase-like"/>
    <property type="match status" value="1"/>
</dbReference>
<evidence type="ECO:0000313" key="6">
    <source>
        <dbReference type="Proteomes" id="UP000075635"/>
    </source>
</evidence>
<feature type="signal peptide" evidence="2">
    <location>
        <begin position="1"/>
        <end position="33"/>
    </location>
</feature>
<feature type="chain" id="PRO_5007567781" description="Right handed beta helix domain-containing protein" evidence="2">
    <location>
        <begin position="34"/>
        <end position="715"/>
    </location>
</feature>
<sequence length="715" mass="73255">MNRSRKNRMTPTMHRYAPPGALLLAVGLFPACATQGGPDEPDSDTLGAGLASSATMTCSKLTVLKGSTGGQGAQALATKDLSGTADTWSKYVEFNPGSQAQCEYALPAGASDADVSALSLSVNYRGPAKAEMLWTFDAWDYSTSTWVKIGDNAFASSWAWSAATIALPSPHARFVSGGKLKIRYGTTSNADASDVDLLVLNATLTSGSTPECVPETDAQLCSRLARSCGPLSANDSCGNPRTVASCGTCSGTQSCGGGGSTGVCGDAGSTSDPDPDPTPSPVAGACGDRSSGRTITVAPSGGDHRTIQAGLNAAAAGDTVVVKAGTYNEKVSFTRSGTAAAGCITLKGETGAILDGTGKSGVGIDISSKNYIKVTGMTVQNFKGSGDTPMGISVSGSSSYLEIRNNLVHHIESSQDAHGIAFYGTSATPMTDLLVDGNEIRNCKLGSSEAMVLNGNVTKFVVSHNTVHDNDNIGIDFIGFEGTGPSGSDQARDGVCVDNIVYNISSAGNPAYDGERSADGIYVDGGKDIVIERNKVDTSDIGIEIASEHAGKTTSNITVRNNFVSRSYQGNIMIGGYDTSRGNAANIAVLNNTLYQGAGGEIIIQNNSNGVLIQNNILRATSGNDYVSSGSNNRNVTVDNNIFFGASRSSAGAFSDPHARFVDPLLVGPPSDLHLTSGSPAVDAGIDLGSRSGATDIDGGARTSGARIDIGADER</sequence>
<dbReference type="Pfam" id="PF13229">
    <property type="entry name" value="Beta_helix"/>
    <property type="match status" value="1"/>
</dbReference>
<reference evidence="5 6" key="1">
    <citation type="submission" date="2014-02" db="EMBL/GenBank/DDBJ databases">
        <title>The small core and large imbalanced accessory genome model reveals a collaborative survival strategy of Sorangium cellulosum strains in nature.</title>
        <authorList>
            <person name="Han K."/>
            <person name="Peng R."/>
            <person name="Blom J."/>
            <person name="Li Y.-Z."/>
        </authorList>
    </citation>
    <scope>NUCLEOTIDE SEQUENCE [LARGE SCALE GENOMIC DNA]</scope>
    <source>
        <strain evidence="5 6">So0011-07</strain>
    </source>
</reference>
<evidence type="ECO:0000256" key="2">
    <source>
        <dbReference type="SAM" id="SignalP"/>
    </source>
</evidence>
<dbReference type="InterPro" id="IPR039448">
    <property type="entry name" value="Beta_helix"/>
</dbReference>
<dbReference type="EMBL" id="JEMB01003032">
    <property type="protein sequence ID" value="KYF76227.1"/>
    <property type="molecule type" value="Genomic_DNA"/>
</dbReference>
<evidence type="ECO:0000259" key="3">
    <source>
        <dbReference type="Pfam" id="PF13229"/>
    </source>
</evidence>
<dbReference type="InterPro" id="IPR011050">
    <property type="entry name" value="Pectin_lyase_fold/virulence"/>
</dbReference>
<name>A0A150R7J3_SORCE</name>
<keyword evidence="2" id="KW-0732">Signal</keyword>
<evidence type="ECO:0000256" key="1">
    <source>
        <dbReference type="SAM" id="MobiDB-lite"/>
    </source>
</evidence>
<feature type="domain" description="Right handed beta helix" evidence="3">
    <location>
        <begin position="358"/>
        <end position="478"/>
    </location>
</feature>
<gene>
    <name evidence="5" type="ORF">BE17_06610</name>
</gene>
<dbReference type="Pfam" id="PF14741">
    <property type="entry name" value="GH114_assoc"/>
    <property type="match status" value="1"/>
</dbReference>
<feature type="region of interest" description="Disordered" evidence="1">
    <location>
        <begin position="693"/>
        <end position="715"/>
    </location>
</feature>